<keyword evidence="12" id="KW-1185">Reference proteome</keyword>
<evidence type="ECO:0000256" key="4">
    <source>
        <dbReference type="ARBA" id="ARBA00022475"/>
    </source>
</evidence>
<dbReference type="Proteomes" id="UP000251995">
    <property type="component" value="Chromosome"/>
</dbReference>
<dbReference type="InterPro" id="IPR000515">
    <property type="entry name" value="MetI-like"/>
</dbReference>
<feature type="domain" description="ABC transmembrane type-1" evidence="10">
    <location>
        <begin position="17"/>
        <end position="197"/>
    </location>
</feature>
<dbReference type="GO" id="GO:0006865">
    <property type="term" value="P:amino acid transport"/>
    <property type="evidence" value="ECO:0007669"/>
    <property type="project" value="UniProtKB-KW"/>
</dbReference>
<feature type="transmembrane region" description="Helical" evidence="9">
    <location>
        <begin position="83"/>
        <end position="102"/>
    </location>
</feature>
<evidence type="ECO:0000256" key="7">
    <source>
        <dbReference type="ARBA" id="ARBA00022989"/>
    </source>
</evidence>
<evidence type="ECO:0000256" key="3">
    <source>
        <dbReference type="ARBA" id="ARBA00022448"/>
    </source>
</evidence>
<keyword evidence="4" id="KW-1003">Cell membrane</keyword>
<sequence>MNFAVVGQYWGLIAQGIGITVGLGVLGFLGAMVLGTVMAVFRISPIPPLRIFGAIYVEVFRNIPLLSLLILIVFGLPDAGLRLSLFWSAVAAIVLASGAFVCETVRSGINAVGLGQIEASRAIGMSFGQVLRHVVLPQALATMVQPLTNVFIGTVLGSSLAAAVGVAELTNVTQQINLLTAEAVVTFLLTGLVYLAICLLIGAGGGWLDRRLRRVTGVMA</sequence>
<accession>A0A344UUV2</accession>
<dbReference type="PANTHER" id="PTHR30614">
    <property type="entry name" value="MEMBRANE COMPONENT OF AMINO ACID ABC TRANSPORTER"/>
    <property type="match status" value="1"/>
</dbReference>
<dbReference type="GO" id="GO:0043190">
    <property type="term" value="C:ATP-binding cassette (ABC) transporter complex"/>
    <property type="evidence" value="ECO:0007669"/>
    <property type="project" value="InterPro"/>
</dbReference>
<dbReference type="InterPro" id="IPR043429">
    <property type="entry name" value="ArtM/GltK/GlnP/TcyL/YhdX-like"/>
</dbReference>
<dbReference type="InterPro" id="IPR010065">
    <property type="entry name" value="AA_ABC_transptr_permease_3TM"/>
</dbReference>
<organism evidence="11 12">
    <name type="scientific">Acidipropionibacterium virtanenii</name>
    <dbReference type="NCBI Taxonomy" id="2057246"/>
    <lineage>
        <taxon>Bacteria</taxon>
        <taxon>Bacillati</taxon>
        <taxon>Actinomycetota</taxon>
        <taxon>Actinomycetes</taxon>
        <taxon>Propionibacteriales</taxon>
        <taxon>Propionibacteriaceae</taxon>
        <taxon>Acidipropionibacterium</taxon>
    </lineage>
</organism>
<keyword evidence="3 9" id="KW-0813">Transport</keyword>
<feature type="transmembrane region" description="Helical" evidence="9">
    <location>
        <begin position="12"/>
        <end position="41"/>
    </location>
</feature>
<reference evidence="11 12" key="1">
    <citation type="submission" date="2017-12" db="EMBL/GenBank/DDBJ databases">
        <title>The whole genome sequence of the Acidipropionibacterium virtanenii sp. nov. type strain JS278.</title>
        <authorList>
            <person name="Laine P."/>
            <person name="Deptula P."/>
            <person name="Varmanen P."/>
            <person name="Auvinen P."/>
        </authorList>
    </citation>
    <scope>NUCLEOTIDE SEQUENCE [LARGE SCALE GENOMIC DNA]</scope>
    <source>
        <strain evidence="11 12">JS278</strain>
    </source>
</reference>
<dbReference type="CDD" id="cd06261">
    <property type="entry name" value="TM_PBP2"/>
    <property type="match status" value="1"/>
</dbReference>
<dbReference type="AlphaFoldDB" id="A0A344UUV2"/>
<keyword evidence="5 9" id="KW-0812">Transmembrane</keyword>
<dbReference type="PROSITE" id="PS50928">
    <property type="entry name" value="ABC_TM1"/>
    <property type="match status" value="1"/>
</dbReference>
<dbReference type="NCBIfam" id="TIGR01726">
    <property type="entry name" value="HEQRo_perm_3TM"/>
    <property type="match status" value="1"/>
</dbReference>
<evidence type="ECO:0000256" key="8">
    <source>
        <dbReference type="ARBA" id="ARBA00023136"/>
    </source>
</evidence>
<gene>
    <name evidence="11" type="primary">glnM_2</name>
    <name evidence="11" type="ORF">JS278_01894</name>
</gene>
<evidence type="ECO:0000256" key="6">
    <source>
        <dbReference type="ARBA" id="ARBA00022970"/>
    </source>
</evidence>
<keyword evidence="6" id="KW-0029">Amino-acid transport</keyword>
<comment type="subcellular location">
    <subcellularLocation>
        <location evidence="1 9">Cell membrane</location>
        <topology evidence="1 9">Multi-pass membrane protein</topology>
    </subcellularLocation>
</comment>
<name>A0A344UUV2_9ACTN</name>
<evidence type="ECO:0000313" key="11">
    <source>
        <dbReference type="EMBL" id="AXE39050.1"/>
    </source>
</evidence>
<keyword evidence="7 9" id="KW-1133">Transmembrane helix</keyword>
<dbReference type="Gene3D" id="1.10.3720.10">
    <property type="entry name" value="MetI-like"/>
    <property type="match status" value="1"/>
</dbReference>
<protein>
    <submittedName>
        <fullName evidence="11">Putative glutamine ABC transporter permease protein GlnM</fullName>
    </submittedName>
</protein>
<dbReference type="PANTHER" id="PTHR30614:SF37">
    <property type="entry name" value="AMINO-ACID ABC TRANSPORTER PERMEASE PROTEIN YHDX-RELATED"/>
    <property type="match status" value="1"/>
</dbReference>
<proteinExistence type="inferred from homology"/>
<evidence type="ECO:0000256" key="9">
    <source>
        <dbReference type="RuleBase" id="RU363032"/>
    </source>
</evidence>
<feature type="transmembrane region" description="Helical" evidence="9">
    <location>
        <begin position="187"/>
        <end position="208"/>
    </location>
</feature>
<evidence type="ECO:0000256" key="2">
    <source>
        <dbReference type="ARBA" id="ARBA00010072"/>
    </source>
</evidence>
<evidence type="ECO:0000313" key="12">
    <source>
        <dbReference type="Proteomes" id="UP000251995"/>
    </source>
</evidence>
<keyword evidence="8 9" id="KW-0472">Membrane</keyword>
<feature type="transmembrane region" description="Helical" evidence="9">
    <location>
        <begin position="147"/>
        <end position="167"/>
    </location>
</feature>
<dbReference type="OrthoDB" id="92598at2"/>
<dbReference type="GO" id="GO:0022857">
    <property type="term" value="F:transmembrane transporter activity"/>
    <property type="evidence" value="ECO:0007669"/>
    <property type="project" value="InterPro"/>
</dbReference>
<dbReference type="EMBL" id="CP025198">
    <property type="protein sequence ID" value="AXE39050.1"/>
    <property type="molecule type" value="Genomic_DNA"/>
</dbReference>
<comment type="similarity">
    <text evidence="2">Belongs to the binding-protein-dependent transport system permease family. HisMQ subfamily.</text>
</comment>
<evidence type="ECO:0000259" key="10">
    <source>
        <dbReference type="PROSITE" id="PS50928"/>
    </source>
</evidence>
<dbReference type="SUPFAM" id="SSF161098">
    <property type="entry name" value="MetI-like"/>
    <property type="match status" value="1"/>
</dbReference>
<feature type="transmembrane region" description="Helical" evidence="9">
    <location>
        <begin position="53"/>
        <end position="77"/>
    </location>
</feature>
<evidence type="ECO:0000256" key="5">
    <source>
        <dbReference type="ARBA" id="ARBA00022692"/>
    </source>
</evidence>
<dbReference type="InterPro" id="IPR035906">
    <property type="entry name" value="MetI-like_sf"/>
</dbReference>
<dbReference type="Pfam" id="PF00528">
    <property type="entry name" value="BPD_transp_1"/>
    <property type="match status" value="1"/>
</dbReference>
<dbReference type="KEGG" id="acij:JS278_01894"/>
<dbReference type="RefSeq" id="WP_114044961.1">
    <property type="nucleotide sequence ID" value="NZ_CP025198.1"/>
</dbReference>
<evidence type="ECO:0000256" key="1">
    <source>
        <dbReference type="ARBA" id="ARBA00004651"/>
    </source>
</evidence>